<accession>A0A1F7FCV7</accession>
<dbReference type="PANTHER" id="PTHR34990">
    <property type="entry name" value="UDP-2,3-DIACYLGLUCOSAMINE HYDROLASE-RELATED"/>
    <property type="match status" value="1"/>
</dbReference>
<organism evidence="8 9">
    <name type="scientific">Candidatus Raymondbacteria bacterium RIFOXYD12_FULL_49_13</name>
    <dbReference type="NCBI Taxonomy" id="1817890"/>
    <lineage>
        <taxon>Bacteria</taxon>
        <taxon>Raymondiibacteriota</taxon>
    </lineage>
</organism>
<evidence type="ECO:0000256" key="6">
    <source>
        <dbReference type="ARBA" id="ARBA00023211"/>
    </source>
</evidence>
<comment type="caution">
    <text evidence="8">The sequence shown here is derived from an EMBL/GenBank/DDBJ whole genome shotgun (WGS) entry which is preliminary data.</text>
</comment>
<evidence type="ECO:0000313" key="8">
    <source>
        <dbReference type="EMBL" id="OGK04478.1"/>
    </source>
</evidence>
<keyword evidence="4" id="KW-0378">Hydrolase</keyword>
<dbReference type="AlphaFoldDB" id="A0A1F7FCV7"/>
<evidence type="ECO:0000256" key="4">
    <source>
        <dbReference type="ARBA" id="ARBA00022801"/>
    </source>
</evidence>
<sequence length="247" mass="28426">MLRTKSFFVSDAHFGALYFTKGHPGPRAFVRFCKEITSEARTLYLVGDMFDFWFEFGAVVPKEHFRELCALRSLVDAGIRVVYVGGNHDFWYGDFMENEVGIEVHFTPITETIDTKRVLIHHGNGLLKRDVSQVVFKGLLRSRLNARLYRLIHPTLGLYLAKKISSLSRGFVSNPKNTEEVKAKYRAAAKVLFEKENLDAIVVAHTHYADLADFNGKTYVNTGNWLRDYDYTILENGQFTMHRFTIE</sequence>
<proteinExistence type="predicted"/>
<dbReference type="GO" id="GO:0016020">
    <property type="term" value="C:membrane"/>
    <property type="evidence" value="ECO:0007669"/>
    <property type="project" value="GOC"/>
</dbReference>
<dbReference type="Gene3D" id="3.60.21.10">
    <property type="match status" value="1"/>
</dbReference>
<dbReference type="InterPro" id="IPR004843">
    <property type="entry name" value="Calcineurin-like_PHP"/>
</dbReference>
<evidence type="ECO:0000259" key="7">
    <source>
        <dbReference type="Pfam" id="PF00149"/>
    </source>
</evidence>
<evidence type="ECO:0000313" key="9">
    <source>
        <dbReference type="Proteomes" id="UP000179243"/>
    </source>
</evidence>
<protein>
    <recommendedName>
        <fullName evidence="7">Calcineurin-like phosphoesterase domain-containing protein</fullName>
    </recommendedName>
</protein>
<feature type="domain" description="Calcineurin-like phosphoesterase" evidence="7">
    <location>
        <begin position="8"/>
        <end position="208"/>
    </location>
</feature>
<gene>
    <name evidence="8" type="ORF">A2519_08155</name>
</gene>
<dbReference type="EMBL" id="MFYX01000071">
    <property type="protein sequence ID" value="OGK04478.1"/>
    <property type="molecule type" value="Genomic_DNA"/>
</dbReference>
<keyword evidence="1" id="KW-1003">Cell membrane</keyword>
<dbReference type="Pfam" id="PF00149">
    <property type="entry name" value="Metallophos"/>
    <property type="match status" value="1"/>
</dbReference>
<dbReference type="InterPro" id="IPR043461">
    <property type="entry name" value="LpxH-like"/>
</dbReference>
<keyword evidence="6" id="KW-0464">Manganese</keyword>
<name>A0A1F7FCV7_UNCRA</name>
<dbReference type="InterPro" id="IPR029052">
    <property type="entry name" value="Metallo-depent_PP-like"/>
</dbReference>
<dbReference type="GO" id="GO:0009245">
    <property type="term" value="P:lipid A biosynthetic process"/>
    <property type="evidence" value="ECO:0007669"/>
    <property type="project" value="TreeGrafter"/>
</dbReference>
<evidence type="ECO:0000256" key="5">
    <source>
        <dbReference type="ARBA" id="ARBA00023136"/>
    </source>
</evidence>
<evidence type="ECO:0000256" key="3">
    <source>
        <dbReference type="ARBA" id="ARBA00022723"/>
    </source>
</evidence>
<dbReference type="SUPFAM" id="SSF56300">
    <property type="entry name" value="Metallo-dependent phosphatases"/>
    <property type="match status" value="1"/>
</dbReference>
<keyword evidence="3" id="KW-0479">Metal-binding</keyword>
<dbReference type="Proteomes" id="UP000179243">
    <property type="component" value="Unassembled WGS sequence"/>
</dbReference>
<reference evidence="8 9" key="1">
    <citation type="journal article" date="2016" name="Nat. Commun.">
        <title>Thousands of microbial genomes shed light on interconnected biogeochemical processes in an aquifer system.</title>
        <authorList>
            <person name="Anantharaman K."/>
            <person name="Brown C.T."/>
            <person name="Hug L.A."/>
            <person name="Sharon I."/>
            <person name="Castelle C.J."/>
            <person name="Probst A.J."/>
            <person name="Thomas B.C."/>
            <person name="Singh A."/>
            <person name="Wilkins M.J."/>
            <person name="Karaoz U."/>
            <person name="Brodie E.L."/>
            <person name="Williams K.H."/>
            <person name="Hubbard S.S."/>
            <person name="Banfield J.F."/>
        </authorList>
    </citation>
    <scope>NUCLEOTIDE SEQUENCE [LARGE SCALE GENOMIC DNA]</scope>
</reference>
<dbReference type="CDD" id="cd07398">
    <property type="entry name" value="MPP_YbbF-LpxH"/>
    <property type="match status" value="1"/>
</dbReference>
<dbReference type="PANTHER" id="PTHR34990:SF1">
    <property type="entry name" value="UDP-2,3-DIACYLGLUCOSAMINE HYDROLASE"/>
    <property type="match status" value="1"/>
</dbReference>
<dbReference type="GO" id="GO:0046872">
    <property type="term" value="F:metal ion binding"/>
    <property type="evidence" value="ECO:0007669"/>
    <property type="project" value="UniProtKB-KW"/>
</dbReference>
<evidence type="ECO:0000256" key="1">
    <source>
        <dbReference type="ARBA" id="ARBA00022475"/>
    </source>
</evidence>
<keyword evidence="5" id="KW-0472">Membrane</keyword>
<keyword evidence="2" id="KW-0997">Cell inner membrane</keyword>
<dbReference type="GO" id="GO:0008758">
    <property type="term" value="F:UDP-2,3-diacylglucosamine hydrolase activity"/>
    <property type="evidence" value="ECO:0007669"/>
    <property type="project" value="TreeGrafter"/>
</dbReference>
<evidence type="ECO:0000256" key="2">
    <source>
        <dbReference type="ARBA" id="ARBA00022519"/>
    </source>
</evidence>